<dbReference type="Gene3D" id="3.40.50.720">
    <property type="entry name" value="NAD(P)-binding Rossmann-like Domain"/>
    <property type="match status" value="1"/>
</dbReference>
<dbReference type="Pfam" id="PF08732">
    <property type="entry name" value="HIM1"/>
    <property type="match status" value="1"/>
</dbReference>
<sequence length="228" mass="25706">MSEEKTRVIVIAGATGLIGTELVKQMLEAEPITHIYALSRRSLPFYHPKLEVIKDPHLQVKDWPSENPSPKYGFISLGTTIKQAGSKKELERIDYHLVCDVAQTMKRLGVTHIAIASSYGASTHAISHYLRCKRKMEMAIETMGFEHVTFVRPGPLVGLRDTPRKDEAVIQLVLKSIRPLMFGKLAKLIPIQASEVAKAMQCSVFSNCEHKIRTLDSIQIRNLINRYQ</sequence>
<dbReference type="Proteomes" id="UP000326936">
    <property type="component" value="Chromosome"/>
</dbReference>
<dbReference type="AlphaFoldDB" id="A0A5P9CKN9"/>
<dbReference type="RefSeq" id="WP_152430300.1">
    <property type="nucleotide sequence ID" value="NZ_CBCSDK010000002.1"/>
</dbReference>
<accession>A0A5P9CKN9</accession>
<dbReference type="KEGG" id="vaq:FIV01_06710"/>
<protein>
    <recommendedName>
        <fullName evidence="3">Nucleoside-diphosphate sugar epimerase</fullName>
    </recommendedName>
</protein>
<reference evidence="1 2" key="1">
    <citation type="submission" date="2019-10" db="EMBL/GenBank/DDBJ databases">
        <title>Complete genome sequence of Vibrio sp. strain THAF100, isolated from non-filtered water from the water column of tank 6 of a marine aquarium containing stony-coral fragments. Water maintained at 26 degree C.</title>
        <authorList>
            <person name="Ruckert C."/>
            <person name="Franco A."/>
            <person name="Kalinowski J."/>
            <person name="Glaeser S."/>
        </authorList>
    </citation>
    <scope>NUCLEOTIDE SEQUENCE [LARGE SCALE GENOMIC DNA]</scope>
    <source>
        <strain evidence="1 2">THAF100</strain>
    </source>
</reference>
<proteinExistence type="predicted"/>
<evidence type="ECO:0000313" key="2">
    <source>
        <dbReference type="Proteomes" id="UP000326936"/>
    </source>
</evidence>
<dbReference type="OrthoDB" id="9798632at2"/>
<dbReference type="InterPro" id="IPR036291">
    <property type="entry name" value="NAD(P)-bd_dom_sf"/>
</dbReference>
<dbReference type="PANTHER" id="PTHR14097:SF7">
    <property type="entry name" value="OXIDOREDUCTASE HTATIP2"/>
    <property type="match status" value="1"/>
</dbReference>
<dbReference type="EMBL" id="CP045350">
    <property type="protein sequence ID" value="QFT26112.1"/>
    <property type="molecule type" value="Genomic_DNA"/>
</dbReference>
<organism evidence="1 2">
    <name type="scientific">Vibrio aquimaris</name>
    <dbReference type="NCBI Taxonomy" id="2587862"/>
    <lineage>
        <taxon>Bacteria</taxon>
        <taxon>Pseudomonadati</taxon>
        <taxon>Pseudomonadota</taxon>
        <taxon>Gammaproteobacteria</taxon>
        <taxon>Vibrionales</taxon>
        <taxon>Vibrionaceae</taxon>
        <taxon>Vibrio</taxon>
    </lineage>
</organism>
<name>A0A5P9CKN9_9VIBR</name>
<evidence type="ECO:0008006" key="3">
    <source>
        <dbReference type="Google" id="ProtNLM"/>
    </source>
</evidence>
<dbReference type="InterPro" id="IPR014843">
    <property type="entry name" value="Him1/Fmp52"/>
</dbReference>
<gene>
    <name evidence="1" type="ORF">FIV01_06710</name>
</gene>
<keyword evidence="2" id="KW-1185">Reference proteome</keyword>
<evidence type="ECO:0000313" key="1">
    <source>
        <dbReference type="EMBL" id="QFT26112.1"/>
    </source>
</evidence>
<dbReference type="PANTHER" id="PTHR14097">
    <property type="entry name" value="OXIDOREDUCTASE HTATIP2"/>
    <property type="match status" value="1"/>
</dbReference>
<dbReference type="SUPFAM" id="SSF51735">
    <property type="entry name" value="NAD(P)-binding Rossmann-fold domains"/>
    <property type="match status" value="1"/>
</dbReference>